<keyword evidence="13" id="KW-1185">Reference proteome</keyword>
<evidence type="ECO:0000256" key="2">
    <source>
        <dbReference type="ARBA" id="ARBA00006555"/>
    </source>
</evidence>
<evidence type="ECO:0000313" key="13">
    <source>
        <dbReference type="Proteomes" id="UP000642468"/>
    </source>
</evidence>
<evidence type="ECO:0000256" key="6">
    <source>
        <dbReference type="ARBA" id="ARBA00022692"/>
    </source>
</evidence>
<keyword evidence="9" id="KW-0472">Membrane</keyword>
<gene>
    <name evidence="12" type="ORF">IC231_02775</name>
</gene>
<feature type="signal peptide" evidence="10">
    <location>
        <begin position="1"/>
        <end position="25"/>
    </location>
</feature>
<dbReference type="SUPFAM" id="SSF74653">
    <property type="entry name" value="TolA/TonB C-terminal domain"/>
    <property type="match status" value="2"/>
</dbReference>
<dbReference type="Gene3D" id="3.30.1150.10">
    <property type="match status" value="3"/>
</dbReference>
<sequence>MFIASYFRPLLLSSLLLVAGRSLQAQTPTVIEDKVFSYVEKMPEFPGGQQALFRTLGQTVQYPAEAIAKRVEGRVLVNFVVASTGQVQQVKLARGINPLLDTEALRAVAALPAFLPGRQAGKAVAVSYTLPIIFKLPAPEPVAAPAAARPVTEDHAPHPVGGQEALEAYLRTASFPEAARQAAFSGVVFVAVKVDSVGAFTSVKAQPGPMTKEQHKRLKPELLAAAEDLLGKGPTWAPALKKGQPRRGGHLIPLVFDAAAGTVSLYPRVRLFPDEPPTAEGGPQTLSNFIGRNVKYPPAALRSRTSGTVKIFFEVSEEGRAENPLVLQSVAPELDGEALRVVGLLPPIFPALEKGKPVRAFFVVPVTYRMQ</sequence>
<comment type="caution">
    <text evidence="12">The sequence shown here is derived from an EMBL/GenBank/DDBJ whole genome shotgun (WGS) entry which is preliminary data.</text>
</comment>
<evidence type="ECO:0000256" key="10">
    <source>
        <dbReference type="SAM" id="SignalP"/>
    </source>
</evidence>
<evidence type="ECO:0000256" key="1">
    <source>
        <dbReference type="ARBA" id="ARBA00004383"/>
    </source>
</evidence>
<comment type="similarity">
    <text evidence="2">Belongs to the TonB family.</text>
</comment>
<dbReference type="NCBIfam" id="TIGR01352">
    <property type="entry name" value="tonB_Cterm"/>
    <property type="match status" value="2"/>
</dbReference>
<evidence type="ECO:0000256" key="4">
    <source>
        <dbReference type="ARBA" id="ARBA00022475"/>
    </source>
</evidence>
<keyword evidence="5" id="KW-0997">Cell inner membrane</keyword>
<evidence type="ECO:0000256" key="7">
    <source>
        <dbReference type="ARBA" id="ARBA00022927"/>
    </source>
</evidence>
<evidence type="ECO:0000256" key="8">
    <source>
        <dbReference type="ARBA" id="ARBA00022989"/>
    </source>
</evidence>
<keyword evidence="4" id="KW-1003">Cell membrane</keyword>
<dbReference type="Proteomes" id="UP000642468">
    <property type="component" value="Unassembled WGS sequence"/>
</dbReference>
<evidence type="ECO:0000256" key="5">
    <source>
        <dbReference type="ARBA" id="ARBA00022519"/>
    </source>
</evidence>
<feature type="chain" id="PRO_5047445618" evidence="10">
    <location>
        <begin position="26"/>
        <end position="371"/>
    </location>
</feature>
<keyword evidence="7" id="KW-0653">Protein transport</keyword>
<keyword evidence="6" id="KW-0812">Transmembrane</keyword>
<dbReference type="InterPro" id="IPR006260">
    <property type="entry name" value="TonB/TolA_C"/>
</dbReference>
<dbReference type="PROSITE" id="PS52015">
    <property type="entry name" value="TONB_CTD"/>
    <property type="match status" value="2"/>
</dbReference>
<comment type="subcellular location">
    <subcellularLocation>
        <location evidence="1">Cell inner membrane</location>
        <topology evidence="1">Single-pass membrane protein</topology>
        <orientation evidence="1">Periplasmic side</orientation>
    </subcellularLocation>
</comment>
<evidence type="ECO:0000256" key="3">
    <source>
        <dbReference type="ARBA" id="ARBA00022448"/>
    </source>
</evidence>
<keyword evidence="10" id="KW-0732">Signal</keyword>
<organism evidence="12 13">
    <name type="scientific">Hymenobacter duratus</name>
    <dbReference type="NCBI Taxonomy" id="2771356"/>
    <lineage>
        <taxon>Bacteria</taxon>
        <taxon>Pseudomonadati</taxon>
        <taxon>Bacteroidota</taxon>
        <taxon>Cytophagia</taxon>
        <taxon>Cytophagales</taxon>
        <taxon>Hymenobacteraceae</taxon>
        <taxon>Hymenobacter</taxon>
    </lineage>
</organism>
<dbReference type="EMBL" id="JACWZZ010000001">
    <property type="protein sequence ID" value="MBD2713956.1"/>
    <property type="molecule type" value="Genomic_DNA"/>
</dbReference>
<feature type="domain" description="TonB C-terminal" evidence="11">
    <location>
        <begin position="47"/>
        <end position="143"/>
    </location>
</feature>
<accession>A0ABR8JEH6</accession>
<reference evidence="12 13" key="1">
    <citation type="submission" date="2020-09" db="EMBL/GenBank/DDBJ databases">
        <authorList>
            <person name="Kim M.K."/>
        </authorList>
    </citation>
    <scope>NUCLEOTIDE SEQUENCE [LARGE SCALE GENOMIC DNA]</scope>
    <source>
        <strain evidence="12 13">BT646</strain>
    </source>
</reference>
<name>A0ABR8JEH6_9BACT</name>
<evidence type="ECO:0000259" key="11">
    <source>
        <dbReference type="PROSITE" id="PS52015"/>
    </source>
</evidence>
<feature type="domain" description="TonB C-terminal" evidence="11">
    <location>
        <begin position="281"/>
        <end position="371"/>
    </location>
</feature>
<dbReference type="PANTHER" id="PTHR33446">
    <property type="entry name" value="PROTEIN TONB-RELATED"/>
    <property type="match status" value="1"/>
</dbReference>
<protein>
    <submittedName>
        <fullName evidence="12">TonB family protein</fullName>
    </submittedName>
</protein>
<proteinExistence type="inferred from homology"/>
<evidence type="ECO:0000313" key="12">
    <source>
        <dbReference type="EMBL" id="MBD2713956.1"/>
    </source>
</evidence>
<dbReference type="InterPro" id="IPR051045">
    <property type="entry name" value="TonB-dependent_transducer"/>
</dbReference>
<dbReference type="PANTHER" id="PTHR33446:SF2">
    <property type="entry name" value="PROTEIN TONB"/>
    <property type="match status" value="1"/>
</dbReference>
<dbReference type="Pfam" id="PF03544">
    <property type="entry name" value="TonB_C"/>
    <property type="match status" value="2"/>
</dbReference>
<dbReference type="InterPro" id="IPR037682">
    <property type="entry name" value="TonB_C"/>
</dbReference>
<evidence type="ECO:0000256" key="9">
    <source>
        <dbReference type="ARBA" id="ARBA00023136"/>
    </source>
</evidence>
<keyword evidence="3" id="KW-0813">Transport</keyword>
<keyword evidence="8" id="KW-1133">Transmembrane helix</keyword>
<dbReference type="RefSeq" id="WP_190783082.1">
    <property type="nucleotide sequence ID" value="NZ_JACWZZ010000001.1"/>
</dbReference>